<feature type="compositionally biased region" description="Basic and acidic residues" evidence="11">
    <location>
        <begin position="224"/>
        <end position="239"/>
    </location>
</feature>
<evidence type="ECO:0000256" key="10">
    <source>
        <dbReference type="RuleBase" id="RU004549"/>
    </source>
</evidence>
<feature type="region of interest" description="Disordered" evidence="11">
    <location>
        <begin position="204"/>
        <end position="243"/>
    </location>
</feature>
<evidence type="ECO:0000313" key="14">
    <source>
        <dbReference type="Proteomes" id="UP001151287"/>
    </source>
</evidence>
<feature type="compositionally biased region" description="Low complexity" evidence="11">
    <location>
        <begin position="144"/>
        <end position="155"/>
    </location>
</feature>
<comment type="subunit">
    <text evidence="4 10">Homodimers and heterodimers.</text>
</comment>
<evidence type="ECO:0000256" key="3">
    <source>
        <dbReference type="ARBA" id="ARBA00006728"/>
    </source>
</evidence>
<evidence type="ECO:0000259" key="12">
    <source>
        <dbReference type="PROSITE" id="PS51745"/>
    </source>
</evidence>
<dbReference type="InterPro" id="IPR053793">
    <property type="entry name" value="PB1-like"/>
</dbReference>
<keyword evidence="8 10" id="KW-0539">Nucleus</keyword>
<keyword evidence="9 10" id="KW-0927">Auxin signaling pathway</keyword>
<feature type="region of interest" description="Disordered" evidence="11">
    <location>
        <begin position="47"/>
        <end position="107"/>
    </location>
</feature>
<dbReference type="InterPro" id="IPR003311">
    <property type="entry name" value="AUX_IAA"/>
</dbReference>
<evidence type="ECO:0000256" key="7">
    <source>
        <dbReference type="ARBA" id="ARBA00023163"/>
    </source>
</evidence>
<evidence type="ECO:0000256" key="1">
    <source>
        <dbReference type="ARBA" id="ARBA00002159"/>
    </source>
</evidence>
<proteinExistence type="inferred from homology"/>
<feature type="domain" description="PB1" evidence="12">
    <location>
        <begin position="246"/>
        <end position="339"/>
    </location>
</feature>
<evidence type="ECO:0000313" key="13">
    <source>
        <dbReference type="EMBL" id="KAJ1694671.1"/>
    </source>
</evidence>
<feature type="compositionally biased region" description="Low complexity" evidence="11">
    <location>
        <begin position="48"/>
        <end position="60"/>
    </location>
</feature>
<dbReference type="Pfam" id="PF02309">
    <property type="entry name" value="AUX_IAA"/>
    <property type="match status" value="1"/>
</dbReference>
<evidence type="ECO:0000256" key="11">
    <source>
        <dbReference type="SAM" id="MobiDB-lite"/>
    </source>
</evidence>
<keyword evidence="5 10" id="KW-0678">Repressor</keyword>
<evidence type="ECO:0000256" key="5">
    <source>
        <dbReference type="ARBA" id="ARBA00022491"/>
    </source>
</evidence>
<comment type="function">
    <text evidence="1 10">Aux/IAA proteins are short-lived transcriptional factors that function as repressors of early auxin response genes at low auxin concentrations.</text>
</comment>
<dbReference type="SUPFAM" id="SSF54277">
    <property type="entry name" value="CAD &amp; PB1 domains"/>
    <property type="match status" value="1"/>
</dbReference>
<name>A0A9Q0CIL6_9POAL</name>
<dbReference type="Proteomes" id="UP001151287">
    <property type="component" value="Unassembled WGS sequence"/>
</dbReference>
<dbReference type="Gene3D" id="3.10.20.90">
    <property type="entry name" value="Phosphatidylinositol 3-kinase Catalytic Subunit, Chain A, domain 1"/>
    <property type="match status" value="1"/>
</dbReference>
<gene>
    <name evidence="13" type="ORF">LUZ63_011369</name>
</gene>
<keyword evidence="7 10" id="KW-0804">Transcription</keyword>
<comment type="subcellular location">
    <subcellularLocation>
        <location evidence="2 10">Nucleus</location>
    </subcellularLocation>
</comment>
<dbReference type="InterPro" id="IPR033389">
    <property type="entry name" value="AUX/IAA_dom"/>
</dbReference>
<feature type="compositionally biased region" description="Basic and acidic residues" evidence="11">
    <location>
        <begin position="72"/>
        <end position="90"/>
    </location>
</feature>
<keyword evidence="6 10" id="KW-0805">Transcription regulation</keyword>
<dbReference type="PANTHER" id="PTHR31734:SF6">
    <property type="entry name" value="AUXIN-RESPONSIVE PROTEIN IAA11"/>
    <property type="match status" value="1"/>
</dbReference>
<dbReference type="OrthoDB" id="773336at2759"/>
<dbReference type="AlphaFoldDB" id="A0A9Q0CIL6"/>
<dbReference type="GO" id="GO:0005634">
    <property type="term" value="C:nucleus"/>
    <property type="evidence" value="ECO:0007669"/>
    <property type="project" value="UniProtKB-SubCell"/>
</dbReference>
<reference evidence="13" key="1">
    <citation type="journal article" date="2022" name="Cell">
        <title>Repeat-based holocentromeres influence genome architecture and karyotype evolution.</title>
        <authorList>
            <person name="Hofstatter P.G."/>
            <person name="Thangavel G."/>
            <person name="Lux T."/>
            <person name="Neumann P."/>
            <person name="Vondrak T."/>
            <person name="Novak P."/>
            <person name="Zhang M."/>
            <person name="Costa L."/>
            <person name="Castellani M."/>
            <person name="Scott A."/>
            <person name="Toegelov H."/>
            <person name="Fuchs J."/>
            <person name="Mata-Sucre Y."/>
            <person name="Dias Y."/>
            <person name="Vanzela A.L.L."/>
            <person name="Huettel B."/>
            <person name="Almeida C.C.S."/>
            <person name="Simkova H."/>
            <person name="Souza G."/>
            <person name="Pedrosa-Harand A."/>
            <person name="Macas J."/>
            <person name="Mayer K.F.X."/>
            <person name="Houben A."/>
            <person name="Marques A."/>
        </authorList>
    </citation>
    <scope>NUCLEOTIDE SEQUENCE</scope>
    <source>
        <strain evidence="13">RhyBre1mFocal</strain>
    </source>
</reference>
<dbReference type="PROSITE" id="PS51745">
    <property type="entry name" value="PB1"/>
    <property type="match status" value="1"/>
</dbReference>
<protein>
    <recommendedName>
        <fullName evidence="10">Auxin-responsive protein</fullName>
    </recommendedName>
</protein>
<feature type="compositionally biased region" description="Polar residues" evidence="11">
    <location>
        <begin position="209"/>
        <end position="219"/>
    </location>
</feature>
<accession>A0A9Q0CIL6</accession>
<organism evidence="13 14">
    <name type="scientific">Rhynchospora breviuscula</name>
    <dbReference type="NCBI Taxonomy" id="2022672"/>
    <lineage>
        <taxon>Eukaryota</taxon>
        <taxon>Viridiplantae</taxon>
        <taxon>Streptophyta</taxon>
        <taxon>Embryophyta</taxon>
        <taxon>Tracheophyta</taxon>
        <taxon>Spermatophyta</taxon>
        <taxon>Magnoliopsida</taxon>
        <taxon>Liliopsida</taxon>
        <taxon>Poales</taxon>
        <taxon>Cyperaceae</taxon>
        <taxon>Cyperoideae</taxon>
        <taxon>Rhynchosporeae</taxon>
        <taxon>Rhynchospora</taxon>
    </lineage>
</organism>
<feature type="region of interest" description="Disordered" evidence="11">
    <location>
        <begin position="141"/>
        <end position="183"/>
    </location>
</feature>
<dbReference type="GO" id="GO:0006355">
    <property type="term" value="P:regulation of DNA-templated transcription"/>
    <property type="evidence" value="ECO:0007669"/>
    <property type="project" value="InterPro"/>
</dbReference>
<comment type="caution">
    <text evidence="13">The sequence shown here is derived from an EMBL/GenBank/DDBJ whole genome shotgun (WGS) entry which is preliminary data.</text>
</comment>
<feature type="compositionally biased region" description="Low complexity" evidence="11">
    <location>
        <begin position="165"/>
        <end position="182"/>
    </location>
</feature>
<evidence type="ECO:0000256" key="2">
    <source>
        <dbReference type="ARBA" id="ARBA00004123"/>
    </source>
</evidence>
<evidence type="ECO:0000256" key="9">
    <source>
        <dbReference type="ARBA" id="ARBA00023294"/>
    </source>
</evidence>
<comment type="similarity">
    <text evidence="3 10">Belongs to the Aux/IAA family.</text>
</comment>
<evidence type="ECO:0000256" key="4">
    <source>
        <dbReference type="ARBA" id="ARBA00011726"/>
    </source>
</evidence>
<keyword evidence="14" id="KW-1185">Reference proteome</keyword>
<evidence type="ECO:0000256" key="8">
    <source>
        <dbReference type="ARBA" id="ARBA00023242"/>
    </source>
</evidence>
<evidence type="ECO:0000256" key="6">
    <source>
        <dbReference type="ARBA" id="ARBA00023015"/>
    </source>
</evidence>
<dbReference type="GO" id="GO:0009734">
    <property type="term" value="P:auxin-activated signaling pathway"/>
    <property type="evidence" value="ECO:0007669"/>
    <property type="project" value="UniProtKB-UniRule"/>
</dbReference>
<sequence>MRVEQWTRCGEIVRKEEETHLAKKRLSAHEDHSFSLNLVGLSLKVGPTKSLSTSSSQKQLFPHSHLSHNSKLTRDSLRMEEVEENQEMKKVQQNPSSSEEEEEELELGLSLGAKKFTSCNATSSKSTCRILTAKDFHPAGVGGPTSSASSSSSSVGLGGVKRAKPGPASPDGAGGSSLPPSSQMVVGWPPVKQFRMNSLFNLSREHPDQNSTKNANATAIPNGEKTKEKEHIKEEEKKLGSRTTTSPFVKVKLDGDPIGRKIDLRALASYNALASALELMFQKPGLVSSSITKLKLLEESSEYKLTYEDKEGDWMLVGDVPWRMFVDTVKRLRIMRHCDDHALKPKFCSSNLSNKLLR</sequence>
<dbReference type="EMBL" id="JAMQYH010000003">
    <property type="protein sequence ID" value="KAJ1694671.1"/>
    <property type="molecule type" value="Genomic_DNA"/>
</dbReference>
<dbReference type="PANTHER" id="PTHR31734">
    <property type="entry name" value="AUXIN-RESPONSIVE PROTEIN IAA17"/>
    <property type="match status" value="1"/>
</dbReference>